<sequence length="172" mass="19770">MGEHICGRTFKNNQASRKWVVSKLVEKMILQPKVNHMEAFEYMKIEFGVHIGDTKIFRFLLEDYGHELLRRNLRSTIKIDCIPILESLPHLDGCFLKGYYGGQLLSAIGQDENNGIYKIKTIGSSFSPYFMKIWEITTCKRTHSSHVGGYAWSATPLLCHVSLEKFHKVMEG</sequence>
<gene>
    <name evidence="1" type="ORF">CR513_34664</name>
</gene>
<evidence type="ECO:0000313" key="1">
    <source>
        <dbReference type="EMBL" id="RDX84306.1"/>
    </source>
</evidence>
<proteinExistence type="predicted"/>
<dbReference type="EMBL" id="QJKJ01007086">
    <property type="protein sequence ID" value="RDX84306.1"/>
    <property type="molecule type" value="Genomic_DNA"/>
</dbReference>
<name>A0A371G169_MUCPR</name>
<comment type="caution">
    <text evidence="1">The sequence shown here is derived from an EMBL/GenBank/DDBJ whole genome shotgun (WGS) entry which is preliminary data.</text>
</comment>
<keyword evidence="2" id="KW-1185">Reference proteome</keyword>
<reference evidence="1" key="1">
    <citation type="submission" date="2018-05" db="EMBL/GenBank/DDBJ databases">
        <title>Draft genome of Mucuna pruriens seed.</title>
        <authorList>
            <person name="Nnadi N.E."/>
            <person name="Vos R."/>
            <person name="Hasami M.H."/>
            <person name="Devisetty U.K."/>
            <person name="Aguiy J.C."/>
        </authorList>
    </citation>
    <scope>NUCLEOTIDE SEQUENCE [LARGE SCALE GENOMIC DNA]</scope>
    <source>
        <strain evidence="1">JCA_2017</strain>
    </source>
</reference>
<feature type="non-terminal residue" evidence="1">
    <location>
        <position position="1"/>
    </location>
</feature>
<dbReference type="PANTHER" id="PTHR31973">
    <property type="entry name" value="POLYPROTEIN, PUTATIVE-RELATED"/>
    <property type="match status" value="1"/>
</dbReference>
<accession>A0A371G169</accession>
<evidence type="ECO:0000313" key="2">
    <source>
        <dbReference type="Proteomes" id="UP000257109"/>
    </source>
</evidence>
<protein>
    <submittedName>
        <fullName evidence="1">Uncharacterized protein</fullName>
    </submittedName>
</protein>
<dbReference type="Proteomes" id="UP000257109">
    <property type="component" value="Unassembled WGS sequence"/>
</dbReference>
<dbReference type="OrthoDB" id="1731134at2759"/>
<dbReference type="PANTHER" id="PTHR31973:SF187">
    <property type="entry name" value="MUTATOR TRANSPOSASE MUDRA PROTEIN"/>
    <property type="match status" value="1"/>
</dbReference>
<dbReference type="AlphaFoldDB" id="A0A371G169"/>
<organism evidence="1 2">
    <name type="scientific">Mucuna pruriens</name>
    <name type="common">Velvet bean</name>
    <name type="synonym">Dolichos pruriens</name>
    <dbReference type="NCBI Taxonomy" id="157652"/>
    <lineage>
        <taxon>Eukaryota</taxon>
        <taxon>Viridiplantae</taxon>
        <taxon>Streptophyta</taxon>
        <taxon>Embryophyta</taxon>
        <taxon>Tracheophyta</taxon>
        <taxon>Spermatophyta</taxon>
        <taxon>Magnoliopsida</taxon>
        <taxon>eudicotyledons</taxon>
        <taxon>Gunneridae</taxon>
        <taxon>Pentapetalae</taxon>
        <taxon>rosids</taxon>
        <taxon>fabids</taxon>
        <taxon>Fabales</taxon>
        <taxon>Fabaceae</taxon>
        <taxon>Papilionoideae</taxon>
        <taxon>50 kb inversion clade</taxon>
        <taxon>NPAAA clade</taxon>
        <taxon>indigoferoid/millettioid clade</taxon>
        <taxon>Phaseoleae</taxon>
        <taxon>Mucuna</taxon>
    </lineage>
</organism>